<keyword evidence="8 13" id="KW-0812">Transmembrane</keyword>
<evidence type="ECO:0000256" key="11">
    <source>
        <dbReference type="ARBA" id="ARBA00023136"/>
    </source>
</evidence>
<feature type="transmembrane region" description="Helical" evidence="13">
    <location>
        <begin position="203"/>
        <end position="227"/>
    </location>
</feature>
<feature type="transmembrane region" description="Helical" evidence="13">
    <location>
        <begin position="271"/>
        <end position="289"/>
    </location>
</feature>
<feature type="transmembrane region" description="Helical" evidence="13">
    <location>
        <begin position="105"/>
        <end position="123"/>
    </location>
</feature>
<dbReference type="Proteomes" id="UP001232445">
    <property type="component" value="Unassembled WGS sequence"/>
</dbReference>
<evidence type="ECO:0000256" key="1">
    <source>
        <dbReference type="ARBA" id="ARBA00003408"/>
    </source>
</evidence>
<gene>
    <name evidence="14" type="ORF">J2S00_002446</name>
</gene>
<keyword evidence="9 13" id="KW-1133">Transmembrane helix</keyword>
<protein>
    <recommendedName>
        <fullName evidence="4">Probable multidrug resistance protein NorM</fullName>
    </recommendedName>
    <alternativeName>
        <fullName evidence="12">Multidrug-efflux transporter</fullName>
    </alternativeName>
</protein>
<evidence type="ECO:0000256" key="2">
    <source>
        <dbReference type="ARBA" id="ARBA00004651"/>
    </source>
</evidence>
<feature type="transmembrane region" description="Helical" evidence="13">
    <location>
        <begin position="177"/>
        <end position="197"/>
    </location>
</feature>
<dbReference type="InterPro" id="IPR002528">
    <property type="entry name" value="MATE_fam"/>
</dbReference>
<keyword evidence="5" id="KW-0813">Transport</keyword>
<dbReference type="NCBIfam" id="TIGR00797">
    <property type="entry name" value="matE"/>
    <property type="match status" value="1"/>
</dbReference>
<evidence type="ECO:0000313" key="14">
    <source>
        <dbReference type="EMBL" id="MDQ0339658.1"/>
    </source>
</evidence>
<dbReference type="PANTHER" id="PTHR43298">
    <property type="entry name" value="MULTIDRUG RESISTANCE PROTEIN NORM-RELATED"/>
    <property type="match status" value="1"/>
</dbReference>
<comment type="caution">
    <text evidence="14">The sequence shown here is derived from an EMBL/GenBank/DDBJ whole genome shotgun (WGS) entry which is preliminary data.</text>
</comment>
<evidence type="ECO:0000256" key="4">
    <source>
        <dbReference type="ARBA" id="ARBA00020268"/>
    </source>
</evidence>
<comment type="similarity">
    <text evidence="3">Belongs to the multi antimicrobial extrusion (MATE) (TC 2.A.66.1) family.</text>
</comment>
<organism evidence="14 15">
    <name type="scientific">Caldalkalibacillus uzonensis</name>
    <dbReference type="NCBI Taxonomy" id="353224"/>
    <lineage>
        <taxon>Bacteria</taxon>
        <taxon>Bacillati</taxon>
        <taxon>Bacillota</taxon>
        <taxon>Bacilli</taxon>
        <taxon>Bacillales</taxon>
        <taxon>Bacillaceae</taxon>
        <taxon>Caldalkalibacillus</taxon>
    </lineage>
</organism>
<feature type="transmembrane region" description="Helical" evidence="13">
    <location>
        <begin position="143"/>
        <end position="165"/>
    </location>
</feature>
<evidence type="ECO:0000256" key="6">
    <source>
        <dbReference type="ARBA" id="ARBA00022449"/>
    </source>
</evidence>
<evidence type="ECO:0000256" key="13">
    <source>
        <dbReference type="SAM" id="Phobius"/>
    </source>
</evidence>
<evidence type="ECO:0000256" key="9">
    <source>
        <dbReference type="ARBA" id="ARBA00022989"/>
    </source>
</evidence>
<dbReference type="EMBL" id="JAUSUQ010000008">
    <property type="protein sequence ID" value="MDQ0339658.1"/>
    <property type="molecule type" value="Genomic_DNA"/>
</dbReference>
<evidence type="ECO:0000256" key="12">
    <source>
        <dbReference type="ARBA" id="ARBA00031636"/>
    </source>
</evidence>
<dbReference type="InterPro" id="IPR050222">
    <property type="entry name" value="MATE_MdtK"/>
</dbReference>
<comment type="function">
    <text evidence="1">Multidrug efflux pump.</text>
</comment>
<dbReference type="RefSeq" id="WP_307339967.1">
    <property type="nucleotide sequence ID" value="NZ_JAUSUQ010000008.1"/>
</dbReference>
<keyword evidence="10" id="KW-0406">Ion transport</keyword>
<evidence type="ECO:0000313" key="15">
    <source>
        <dbReference type="Proteomes" id="UP001232445"/>
    </source>
</evidence>
<dbReference type="InterPro" id="IPR048279">
    <property type="entry name" value="MdtK-like"/>
</dbReference>
<evidence type="ECO:0000256" key="7">
    <source>
        <dbReference type="ARBA" id="ARBA00022475"/>
    </source>
</evidence>
<dbReference type="Pfam" id="PF01554">
    <property type="entry name" value="MatE"/>
    <property type="match status" value="2"/>
</dbReference>
<keyword evidence="11 13" id="KW-0472">Membrane</keyword>
<keyword evidence="6" id="KW-0050">Antiport</keyword>
<comment type="subcellular location">
    <subcellularLocation>
        <location evidence="2">Cell membrane</location>
        <topology evidence="2">Multi-pass membrane protein</topology>
    </subcellularLocation>
</comment>
<keyword evidence="7" id="KW-1003">Cell membrane</keyword>
<feature type="transmembrane region" description="Helical" evidence="13">
    <location>
        <begin position="401"/>
        <end position="422"/>
    </location>
</feature>
<dbReference type="CDD" id="cd13137">
    <property type="entry name" value="MATE_NorM_like"/>
    <property type="match status" value="1"/>
</dbReference>
<feature type="transmembrane region" description="Helical" evidence="13">
    <location>
        <begin position="334"/>
        <end position="358"/>
    </location>
</feature>
<reference evidence="14 15" key="1">
    <citation type="submission" date="2023-07" db="EMBL/GenBank/DDBJ databases">
        <title>Genomic Encyclopedia of Type Strains, Phase IV (KMG-IV): sequencing the most valuable type-strain genomes for metagenomic binning, comparative biology and taxonomic classification.</title>
        <authorList>
            <person name="Goeker M."/>
        </authorList>
    </citation>
    <scope>NUCLEOTIDE SEQUENCE [LARGE SCALE GENOMIC DNA]</scope>
    <source>
        <strain evidence="14 15">DSM 17740</strain>
    </source>
</reference>
<evidence type="ECO:0000256" key="8">
    <source>
        <dbReference type="ARBA" id="ARBA00022692"/>
    </source>
</evidence>
<evidence type="ECO:0000256" key="10">
    <source>
        <dbReference type="ARBA" id="ARBA00023065"/>
    </source>
</evidence>
<dbReference type="PIRSF" id="PIRSF006603">
    <property type="entry name" value="DinF"/>
    <property type="match status" value="1"/>
</dbReference>
<proteinExistence type="inferred from homology"/>
<feature type="transmembrane region" description="Helical" evidence="13">
    <location>
        <begin position="28"/>
        <end position="49"/>
    </location>
</feature>
<evidence type="ECO:0000256" key="3">
    <source>
        <dbReference type="ARBA" id="ARBA00010199"/>
    </source>
</evidence>
<name>A0ABU0CTA0_9BACI</name>
<sequence length="459" mass="48789">MGKSLNQAEIEALEEGGSKAIRKKILQLAGPSLTEMVLLNVVQLINMMMVGRVGPEAVAAVGLTIQPVFLALAVFMALNVGTTAVIARAIGAGEYKEANLAAQQAFLLNTILSVIVISIMFPLSEQILVLMGAAPEVLVDGVLYAQIIFASLGFFSFSMGLAAILRGAGDTRTPMKVNVAANMLVILVGFPLIYGYFGFPALGVVGAAIATALARLAATVAFLLVLFGGKGDIRLVWSNLFRVVPQTMKRIIHVGLPAAGEQFVLRAGQIIFARVVAYLGTVAFAAHQICFTVLGMTFMPGMAFAVAATTLVGQGLGAQKPDLAERFGWETRKLGMIVSGSIGLCFILFAPYIMMAFTADGEVIKEGTNALRIIGAVQVAQSTQFILAGALRGAGDTKYPLYAMMVGVWGFRVVLCLVFVFLLEWGLAGAWLAVAVDQIIRSFLIIKRFKGGEWKTTQV</sequence>
<feature type="transmembrane region" description="Helical" evidence="13">
    <location>
        <begin position="295"/>
        <end position="313"/>
    </location>
</feature>
<feature type="transmembrane region" description="Helical" evidence="13">
    <location>
        <begin position="69"/>
        <end position="93"/>
    </location>
</feature>
<evidence type="ECO:0000256" key="5">
    <source>
        <dbReference type="ARBA" id="ARBA00022448"/>
    </source>
</evidence>
<dbReference type="PANTHER" id="PTHR43298:SF2">
    <property type="entry name" value="FMN_FAD EXPORTER YEEO-RELATED"/>
    <property type="match status" value="1"/>
</dbReference>
<accession>A0ABU0CTA0</accession>
<keyword evidence="15" id="KW-1185">Reference proteome</keyword>